<reference evidence="1" key="1">
    <citation type="journal article" date="2023" name="Int. J. Syst. Evol. Microbiol.">
        <title>Collibacillus ludicampi gen. nov., sp. nov., a new soil bacterium of the family Alicyclobacillaceae.</title>
        <authorList>
            <person name="Jojima T."/>
            <person name="Ioku Y."/>
            <person name="Fukuta Y."/>
            <person name="Shirasaka N."/>
            <person name="Matsumura Y."/>
            <person name="Mori M."/>
        </authorList>
    </citation>
    <scope>NUCLEOTIDE SEQUENCE</scope>
    <source>
        <strain evidence="1">TP075</strain>
    </source>
</reference>
<gene>
    <name evidence="1" type="ORF">DNHGIG_35690</name>
</gene>
<evidence type="ECO:0000313" key="2">
    <source>
        <dbReference type="Proteomes" id="UP001057291"/>
    </source>
</evidence>
<organism evidence="1 2">
    <name type="scientific">Collibacillus ludicampi</name>
    <dbReference type="NCBI Taxonomy" id="2771369"/>
    <lineage>
        <taxon>Bacteria</taxon>
        <taxon>Bacillati</taxon>
        <taxon>Bacillota</taxon>
        <taxon>Bacilli</taxon>
        <taxon>Bacillales</taxon>
        <taxon>Alicyclobacillaceae</taxon>
        <taxon>Collibacillus</taxon>
    </lineage>
</organism>
<dbReference type="EMBL" id="BOQE01000001">
    <property type="protein sequence ID" value="GIM48020.1"/>
    <property type="molecule type" value="Genomic_DNA"/>
</dbReference>
<name>A0AAV4LJK1_9BACL</name>
<comment type="caution">
    <text evidence="1">The sequence shown here is derived from an EMBL/GenBank/DDBJ whole genome shotgun (WGS) entry which is preliminary data.</text>
</comment>
<dbReference type="Proteomes" id="UP001057291">
    <property type="component" value="Unassembled WGS sequence"/>
</dbReference>
<sequence length="80" mass="8745">MSSNISVIATGDSFITQRLPRAETDLVGIRLLFQKADVRFTNLEVTIHDFDAYPAASSGGTWAAARPAVLSDLEWLGFNM</sequence>
<accession>A0AAV4LJK1</accession>
<dbReference type="AlphaFoldDB" id="A0AAV4LJK1"/>
<evidence type="ECO:0000313" key="1">
    <source>
        <dbReference type="EMBL" id="GIM48020.1"/>
    </source>
</evidence>
<protein>
    <submittedName>
        <fullName evidence="1">Uncharacterized protein</fullName>
    </submittedName>
</protein>
<keyword evidence="2" id="KW-1185">Reference proteome</keyword>
<proteinExistence type="predicted"/>
<dbReference type="RefSeq" id="WP_369414734.1">
    <property type="nucleotide sequence ID" value="NZ_BOQE01000001.1"/>
</dbReference>